<dbReference type="Proteomes" id="UP000032233">
    <property type="component" value="Unassembled WGS sequence"/>
</dbReference>
<gene>
    <name evidence="2" type="ORF">X474_26060</name>
</gene>
<reference evidence="2 3" key="1">
    <citation type="submission" date="2013-11" db="EMBL/GenBank/DDBJ databases">
        <title>Metagenomic analysis of a methanogenic consortium involved in long chain n-alkane degradation.</title>
        <authorList>
            <person name="Davidova I.A."/>
            <person name="Callaghan A.V."/>
            <person name="Wawrik B."/>
            <person name="Pruitt S."/>
            <person name="Marks C."/>
            <person name="Duncan K.E."/>
            <person name="Suflita J.M."/>
        </authorList>
    </citation>
    <scope>NUCLEOTIDE SEQUENCE [LARGE SCALE GENOMIC DNA]</scope>
    <source>
        <strain evidence="2 3">SPR</strain>
    </source>
</reference>
<dbReference type="Gene3D" id="3.40.50.300">
    <property type="entry name" value="P-loop containing nucleotide triphosphate hydrolases"/>
    <property type="match status" value="1"/>
</dbReference>
<feature type="domain" description="CobQ/CobB/MinD/ParA nucleotide binding" evidence="1">
    <location>
        <begin position="12"/>
        <end position="189"/>
    </location>
</feature>
<accession>A0A0D2J627</accession>
<dbReference type="EMBL" id="AZAC01000067">
    <property type="protein sequence ID" value="KIX11161.1"/>
    <property type="molecule type" value="Genomic_DNA"/>
</dbReference>
<dbReference type="PIRSF" id="PIRSF009320">
    <property type="entry name" value="Nuc_binding_HP_1000"/>
    <property type="match status" value="1"/>
</dbReference>
<dbReference type="Pfam" id="PF01656">
    <property type="entry name" value="CbiA"/>
    <property type="match status" value="1"/>
</dbReference>
<comment type="caution">
    <text evidence="2">The sequence shown here is derived from an EMBL/GenBank/DDBJ whole genome shotgun (WGS) entry which is preliminary data.</text>
</comment>
<sequence length="214" mass="23083">MVSLMPMKYEIIAVGNLKGGTGKTTIAVNLACALNAYLVDADAGQNSAAVWLEKGNLPIKGESLPLGSSLEAWVRQVAGINHRPLVLDLPPALGEVTTAALFIADLLLVPITPSGIDLQATIPTLEMLRRVRERRRERDGSPHCVLVPSKVDARTANGRDLPAVLKGFRKMVGPEISQRVAFVDSFTEGQWVGDFAPGSQAHQEIMTLARKARR</sequence>
<evidence type="ECO:0000259" key="1">
    <source>
        <dbReference type="Pfam" id="PF01656"/>
    </source>
</evidence>
<organism evidence="2 3">
    <name type="scientific">Dethiosulfatarculus sandiegensis</name>
    <dbReference type="NCBI Taxonomy" id="1429043"/>
    <lineage>
        <taxon>Bacteria</taxon>
        <taxon>Pseudomonadati</taxon>
        <taxon>Thermodesulfobacteriota</taxon>
        <taxon>Desulfarculia</taxon>
        <taxon>Desulfarculales</taxon>
        <taxon>Desulfarculaceae</taxon>
        <taxon>Dethiosulfatarculus</taxon>
    </lineage>
</organism>
<dbReference type="STRING" id="1429043.X474_26060"/>
<dbReference type="AlphaFoldDB" id="A0A0D2J627"/>
<dbReference type="InParanoid" id="A0A0D2J627"/>
<protein>
    <submittedName>
        <fullName evidence="2">Chromosome partitioning protein ParA</fullName>
    </submittedName>
</protein>
<evidence type="ECO:0000313" key="3">
    <source>
        <dbReference type="Proteomes" id="UP000032233"/>
    </source>
</evidence>
<proteinExistence type="predicted"/>
<dbReference type="PANTHER" id="PTHR13696:SF96">
    <property type="entry name" value="COBQ_COBB_MIND_PARA NUCLEOTIDE BINDING DOMAIN-CONTAINING PROTEIN"/>
    <property type="match status" value="1"/>
</dbReference>
<name>A0A0D2J627_9BACT</name>
<keyword evidence="3" id="KW-1185">Reference proteome</keyword>
<dbReference type="CDD" id="cd02042">
    <property type="entry name" value="ParAB_family"/>
    <property type="match status" value="1"/>
</dbReference>
<dbReference type="InterPro" id="IPR050678">
    <property type="entry name" value="DNA_Partitioning_ATPase"/>
</dbReference>
<dbReference type="InterPro" id="IPR002586">
    <property type="entry name" value="CobQ/CobB/MinD/ParA_Nub-bd_dom"/>
</dbReference>
<dbReference type="InterPro" id="IPR027417">
    <property type="entry name" value="P-loop_NTPase"/>
</dbReference>
<dbReference type="PANTHER" id="PTHR13696">
    <property type="entry name" value="P-LOOP CONTAINING NUCLEOSIDE TRIPHOSPHATE HYDROLASE"/>
    <property type="match status" value="1"/>
</dbReference>
<dbReference type="SUPFAM" id="SSF52540">
    <property type="entry name" value="P-loop containing nucleoside triphosphate hydrolases"/>
    <property type="match status" value="1"/>
</dbReference>
<evidence type="ECO:0000313" key="2">
    <source>
        <dbReference type="EMBL" id="KIX11161.1"/>
    </source>
</evidence>